<accession>A0A6J4KQZ8</accession>
<protein>
    <submittedName>
        <fullName evidence="2">Uncharacterized protein</fullName>
    </submittedName>
</protein>
<feature type="region of interest" description="Disordered" evidence="1">
    <location>
        <begin position="34"/>
        <end position="78"/>
    </location>
</feature>
<organism evidence="2">
    <name type="scientific">uncultured Gemmatimonadota bacterium</name>
    <dbReference type="NCBI Taxonomy" id="203437"/>
    <lineage>
        <taxon>Bacteria</taxon>
        <taxon>Pseudomonadati</taxon>
        <taxon>Gemmatimonadota</taxon>
        <taxon>environmental samples</taxon>
    </lineage>
</organism>
<evidence type="ECO:0000313" key="2">
    <source>
        <dbReference type="EMBL" id="CAA9311083.1"/>
    </source>
</evidence>
<dbReference type="AlphaFoldDB" id="A0A6J4KQZ8"/>
<feature type="compositionally biased region" description="Basic and acidic residues" evidence="1">
    <location>
        <begin position="51"/>
        <end position="63"/>
    </location>
</feature>
<reference evidence="2" key="1">
    <citation type="submission" date="2020-02" db="EMBL/GenBank/DDBJ databases">
        <authorList>
            <person name="Meier V. D."/>
        </authorList>
    </citation>
    <scope>NUCLEOTIDE SEQUENCE</scope>
    <source>
        <strain evidence="2">AVDCRST_MAG89</strain>
    </source>
</reference>
<name>A0A6J4KQZ8_9BACT</name>
<proteinExistence type="predicted"/>
<gene>
    <name evidence="2" type="ORF">AVDCRST_MAG89-1122</name>
</gene>
<sequence length="78" mass="8385">MADRLGEQELRDIDNYLAGEATADEHQVKGWLRRLRQQAASGAEAGPTGTHPDEGPLKMHGDALLDGSGTRHGGHEID</sequence>
<dbReference type="EMBL" id="CADCTV010000248">
    <property type="protein sequence ID" value="CAA9311083.1"/>
    <property type="molecule type" value="Genomic_DNA"/>
</dbReference>
<evidence type="ECO:0000256" key="1">
    <source>
        <dbReference type="SAM" id="MobiDB-lite"/>
    </source>
</evidence>